<gene>
    <name evidence="2" type="ORF">ACFODV_13875</name>
</gene>
<evidence type="ECO:0000313" key="3">
    <source>
        <dbReference type="Proteomes" id="UP001595386"/>
    </source>
</evidence>
<feature type="transmembrane region" description="Helical" evidence="1">
    <location>
        <begin position="307"/>
        <end position="330"/>
    </location>
</feature>
<keyword evidence="1" id="KW-0472">Membrane</keyword>
<protein>
    <submittedName>
        <fullName evidence="2">Uncharacterized protein</fullName>
    </submittedName>
</protein>
<keyword evidence="3" id="KW-1185">Reference proteome</keyword>
<feature type="transmembrane region" description="Helical" evidence="1">
    <location>
        <begin position="244"/>
        <end position="264"/>
    </location>
</feature>
<comment type="caution">
    <text evidence="2">The sequence shown here is derived from an EMBL/GenBank/DDBJ whole genome shotgun (WGS) entry which is preliminary data.</text>
</comment>
<dbReference type="RefSeq" id="WP_379760431.1">
    <property type="nucleotide sequence ID" value="NZ_JBHRSQ010000018.1"/>
</dbReference>
<keyword evidence="1" id="KW-0812">Transmembrane</keyword>
<organism evidence="2 3">
    <name type="scientific">Halomonas tibetensis</name>
    <dbReference type="NCBI Taxonomy" id="2259590"/>
    <lineage>
        <taxon>Bacteria</taxon>
        <taxon>Pseudomonadati</taxon>
        <taxon>Pseudomonadota</taxon>
        <taxon>Gammaproteobacteria</taxon>
        <taxon>Oceanospirillales</taxon>
        <taxon>Halomonadaceae</taxon>
        <taxon>Halomonas</taxon>
    </lineage>
</organism>
<sequence length="332" mass="37365">MSGIIVDQNNDEKGEVVSVADQPVSMKVIQSIYNEITGKTEKIGKSLSDDHDIDIGALKQLNIKINQMLEQYNIVSKNCSVTLYHVDDCKNQYSSFERFELYDSSSMSPCENIQLEYNFLIVLPETKKPQSYKIIVNLHSRVALKLKAESEHGISRRFLRIVARRTGQYDIEYVDYTVARNFQTAIDQWYASVVKGKENKIIQLLQDKSEHFSSIFRILTVAIVSFAIVNNAESLIGESPTLQSVFLGGIFSFSLIYLLGMIALKIGSFTERSIDVHQATSGLRLNMGDKRAFENFDKSNSKSIKGAVWSTVLVIAINIFSTYLSSFLAFGS</sequence>
<accession>A0ABV7BA60</accession>
<keyword evidence="1" id="KW-1133">Transmembrane helix</keyword>
<evidence type="ECO:0000313" key="2">
    <source>
        <dbReference type="EMBL" id="MFC2993114.1"/>
    </source>
</evidence>
<reference evidence="3" key="1">
    <citation type="journal article" date="2019" name="Int. J. Syst. Evol. Microbiol.">
        <title>The Global Catalogue of Microorganisms (GCM) 10K type strain sequencing project: providing services to taxonomists for standard genome sequencing and annotation.</title>
        <authorList>
            <consortium name="The Broad Institute Genomics Platform"/>
            <consortium name="The Broad Institute Genome Sequencing Center for Infectious Disease"/>
            <person name="Wu L."/>
            <person name="Ma J."/>
        </authorList>
    </citation>
    <scope>NUCLEOTIDE SEQUENCE [LARGE SCALE GENOMIC DNA]</scope>
    <source>
        <strain evidence="3">KCTC 52660</strain>
    </source>
</reference>
<evidence type="ECO:0000256" key="1">
    <source>
        <dbReference type="SAM" id="Phobius"/>
    </source>
</evidence>
<dbReference type="Proteomes" id="UP001595386">
    <property type="component" value="Unassembled WGS sequence"/>
</dbReference>
<dbReference type="EMBL" id="JBHRSQ010000018">
    <property type="protein sequence ID" value="MFC2993114.1"/>
    <property type="molecule type" value="Genomic_DNA"/>
</dbReference>
<proteinExistence type="predicted"/>
<name>A0ABV7BA60_9GAMM</name>
<feature type="transmembrane region" description="Helical" evidence="1">
    <location>
        <begin position="214"/>
        <end position="232"/>
    </location>
</feature>